<comment type="caution">
    <text evidence="3">The sequence shown here is derived from an EMBL/GenBank/DDBJ whole genome shotgun (WGS) entry which is preliminary data.</text>
</comment>
<proteinExistence type="predicted"/>
<dbReference type="OrthoDB" id="1845276at2759"/>
<dbReference type="Pfam" id="PF00646">
    <property type="entry name" value="F-box"/>
    <property type="match status" value="1"/>
</dbReference>
<feature type="domain" description="F-box associated beta-propeller type 3" evidence="2">
    <location>
        <begin position="93"/>
        <end position="312"/>
    </location>
</feature>
<evidence type="ECO:0000313" key="4">
    <source>
        <dbReference type="Proteomes" id="UP000467841"/>
    </source>
</evidence>
<dbReference type="SUPFAM" id="SSF81383">
    <property type="entry name" value="F-box domain"/>
    <property type="match status" value="1"/>
</dbReference>
<dbReference type="PANTHER" id="PTHR31111:SF65">
    <property type="entry name" value="F-BOX DOMAIN-CONTAINING PROTEIN"/>
    <property type="match status" value="1"/>
</dbReference>
<evidence type="ECO:0000313" key="3">
    <source>
        <dbReference type="EMBL" id="CAA7018464.1"/>
    </source>
</evidence>
<dbReference type="EMBL" id="CACVBM020000388">
    <property type="protein sequence ID" value="CAA7018464.1"/>
    <property type="molecule type" value="Genomic_DNA"/>
</dbReference>
<sequence length="318" mass="36410">MEKLKQTQKDVPDPIPSDLLIDIFSRVPGKSVGRFHCLSKFWRSTLGLPYFTELFFSKSLASPRLLFSVRVDKKLFLFSSPQPHNPVNAKGTETISLGYDPINKQFKVFCTNRSRSGGRPYTHHWVLTLGTGKLIWRPTMECEPHHAGYGEICINGVLYYGAYFEGSYMMVCFDFTSEKFRFVKMHEETLSVSVNMIRTLINYKGNLGLLVIHGNEVVLWVLEEDAGNHKWSKSICAAGLTSFLSERIRNKFYVVGMNGAGEIVLSTYDQSNPLYIVYYNIEKNTFKEVQIMGFEEFQHGKNIVVSTFLDYVENIKLV</sequence>
<dbReference type="PANTHER" id="PTHR31111">
    <property type="entry name" value="BNAA05G37150D PROTEIN-RELATED"/>
    <property type="match status" value="1"/>
</dbReference>
<dbReference type="SUPFAM" id="SSF50965">
    <property type="entry name" value="Galactose oxidase, central domain"/>
    <property type="match status" value="1"/>
</dbReference>
<dbReference type="InterPro" id="IPR001810">
    <property type="entry name" value="F-box_dom"/>
</dbReference>
<dbReference type="Proteomes" id="UP000467841">
    <property type="component" value="Unassembled WGS sequence"/>
</dbReference>
<name>A0A6D2HZ67_9BRAS</name>
<feature type="domain" description="F-box" evidence="1">
    <location>
        <begin position="15"/>
        <end position="51"/>
    </location>
</feature>
<dbReference type="Pfam" id="PF08268">
    <property type="entry name" value="FBA_3"/>
    <property type="match status" value="1"/>
</dbReference>
<keyword evidence="4" id="KW-1185">Reference proteome</keyword>
<evidence type="ECO:0000259" key="1">
    <source>
        <dbReference type="Pfam" id="PF00646"/>
    </source>
</evidence>
<dbReference type="InterPro" id="IPR011043">
    <property type="entry name" value="Gal_Oxase/kelch_b-propeller"/>
</dbReference>
<evidence type="ECO:0000259" key="2">
    <source>
        <dbReference type="Pfam" id="PF08268"/>
    </source>
</evidence>
<dbReference type="NCBIfam" id="TIGR01640">
    <property type="entry name" value="F_box_assoc_1"/>
    <property type="match status" value="1"/>
</dbReference>
<accession>A0A6D2HZ67</accession>
<dbReference type="InterPro" id="IPR013187">
    <property type="entry name" value="F-box-assoc_dom_typ3"/>
</dbReference>
<dbReference type="AlphaFoldDB" id="A0A6D2HZ67"/>
<dbReference type="InterPro" id="IPR017451">
    <property type="entry name" value="F-box-assoc_interact_dom"/>
</dbReference>
<evidence type="ECO:0008006" key="5">
    <source>
        <dbReference type="Google" id="ProtNLM"/>
    </source>
</evidence>
<organism evidence="3 4">
    <name type="scientific">Microthlaspi erraticum</name>
    <dbReference type="NCBI Taxonomy" id="1685480"/>
    <lineage>
        <taxon>Eukaryota</taxon>
        <taxon>Viridiplantae</taxon>
        <taxon>Streptophyta</taxon>
        <taxon>Embryophyta</taxon>
        <taxon>Tracheophyta</taxon>
        <taxon>Spermatophyta</taxon>
        <taxon>Magnoliopsida</taxon>
        <taxon>eudicotyledons</taxon>
        <taxon>Gunneridae</taxon>
        <taxon>Pentapetalae</taxon>
        <taxon>rosids</taxon>
        <taxon>malvids</taxon>
        <taxon>Brassicales</taxon>
        <taxon>Brassicaceae</taxon>
        <taxon>Coluteocarpeae</taxon>
        <taxon>Microthlaspi</taxon>
    </lineage>
</organism>
<dbReference type="InterPro" id="IPR036047">
    <property type="entry name" value="F-box-like_dom_sf"/>
</dbReference>
<gene>
    <name evidence="3" type="ORF">MERR_LOCUS5699</name>
</gene>
<protein>
    <recommendedName>
        <fullName evidence="5">F-box domain-containing protein</fullName>
    </recommendedName>
</protein>
<reference evidence="3" key="1">
    <citation type="submission" date="2020-01" db="EMBL/GenBank/DDBJ databases">
        <authorList>
            <person name="Mishra B."/>
        </authorList>
    </citation>
    <scope>NUCLEOTIDE SEQUENCE [LARGE SCALE GENOMIC DNA]</scope>
</reference>